<dbReference type="AlphaFoldDB" id="A0AAX2BEZ0"/>
<organism evidence="1 2">
    <name type="scientific">Citrobacter amalonaticus</name>
    <dbReference type="NCBI Taxonomy" id="35703"/>
    <lineage>
        <taxon>Bacteria</taxon>
        <taxon>Pseudomonadati</taxon>
        <taxon>Pseudomonadota</taxon>
        <taxon>Gammaproteobacteria</taxon>
        <taxon>Enterobacterales</taxon>
        <taxon>Enterobacteriaceae</taxon>
        <taxon>Citrobacter</taxon>
    </lineage>
</organism>
<accession>A0AAX2BEZ0</accession>
<evidence type="ECO:0000313" key="1">
    <source>
        <dbReference type="EMBL" id="SAZ10223.1"/>
    </source>
</evidence>
<gene>
    <name evidence="1" type="ORF">CITRO92_0993</name>
</gene>
<sequence length="26" mass="3018">MMGIGIPYVKNEKKLQKVLSELLKKE</sequence>
<dbReference type="Proteomes" id="UP000245995">
    <property type="component" value="Chromosome CITRO92"/>
</dbReference>
<dbReference type="EMBL" id="LT556085">
    <property type="protein sequence ID" value="SAZ10223.1"/>
    <property type="molecule type" value="Genomic_DNA"/>
</dbReference>
<evidence type="ECO:0000313" key="2">
    <source>
        <dbReference type="Proteomes" id="UP000245995"/>
    </source>
</evidence>
<protein>
    <submittedName>
        <fullName evidence="1">Uncharacterized protein</fullName>
    </submittedName>
</protein>
<reference evidence="1 2" key="1">
    <citation type="submission" date="2016-04" db="EMBL/GenBank/DDBJ databases">
        <authorList>
            <person name="Regsiter A."/>
            <person name="William W."/>
        </authorList>
    </citation>
    <scope>NUCLEOTIDE SEQUENCE [LARGE SCALE GENOMIC DNA]</scope>
    <source>
        <strain evidence="1 2">92</strain>
    </source>
</reference>
<name>A0AAX2BEZ0_CITAM</name>
<proteinExistence type="predicted"/>